<dbReference type="RefSeq" id="XP_002422018.1">
    <property type="nucleotide sequence ID" value="XM_002421973.1"/>
</dbReference>
<evidence type="ECO:0000256" key="1">
    <source>
        <dbReference type="ARBA" id="ARBA00004173"/>
    </source>
</evidence>
<keyword evidence="4 10" id="KW-0689">Ribosomal protein</keyword>
<dbReference type="CGD" id="CAL0000164992">
    <property type="gene designation" value="Cd36_29940"/>
</dbReference>
<dbReference type="AlphaFoldDB" id="B9WLQ7"/>
<evidence type="ECO:0000256" key="5">
    <source>
        <dbReference type="ARBA" id="ARBA00023128"/>
    </source>
</evidence>
<keyword evidence="5" id="KW-0496">Mitochondrion</keyword>
<dbReference type="InterPro" id="IPR051991">
    <property type="entry name" value="Mitoribosomal_protein_bL32"/>
</dbReference>
<dbReference type="VEuPathDB" id="FungiDB:CD36_29940"/>
<dbReference type="GO" id="GO:0005762">
    <property type="term" value="C:mitochondrial large ribosomal subunit"/>
    <property type="evidence" value="ECO:0007669"/>
    <property type="project" value="TreeGrafter"/>
</dbReference>
<evidence type="ECO:0000256" key="6">
    <source>
        <dbReference type="ARBA" id="ARBA00023274"/>
    </source>
</evidence>
<dbReference type="Proteomes" id="UP000002605">
    <property type="component" value="Chromosome R"/>
</dbReference>
<reference evidence="10 11" key="1">
    <citation type="journal article" date="2009" name="Genome Res.">
        <title>Comparative genomics of the fungal pathogens Candida dubliniensis and Candida albicans.</title>
        <authorList>
            <person name="Jackson A.P."/>
            <person name="Gamble J.A."/>
            <person name="Yeomans T."/>
            <person name="Moran G.P."/>
            <person name="Saunders D."/>
            <person name="Harris D."/>
            <person name="Aslett M."/>
            <person name="Barrell J.F."/>
            <person name="Butler G."/>
            <person name="Citiulo F."/>
            <person name="Coleman D.C."/>
            <person name="de Groot P.W.J."/>
            <person name="Goodwin T.J."/>
            <person name="Quail M.A."/>
            <person name="McQuillan J."/>
            <person name="Munro C.A."/>
            <person name="Pain A."/>
            <person name="Poulter R.T."/>
            <person name="Rajandream M.A."/>
            <person name="Renauld H."/>
            <person name="Spiering M.J."/>
            <person name="Tivey A."/>
            <person name="Gow N.A.R."/>
            <person name="Barrell B."/>
            <person name="Sullivan D.J."/>
            <person name="Berriman M."/>
        </authorList>
    </citation>
    <scope>NUCLEOTIDE SEQUENCE [LARGE SCALE GENOMIC DNA]</scope>
    <source>
        <strain evidence="11">CD36 / ATCC MYA-646 / CBS 7987 / NCPF 3949 / NRRL Y-17841</strain>
    </source>
</reference>
<evidence type="ECO:0000313" key="9">
    <source>
        <dbReference type="CGD" id="CAL0000164992"/>
    </source>
</evidence>
<evidence type="ECO:0000313" key="10">
    <source>
        <dbReference type="EMBL" id="CAX40019.1"/>
    </source>
</evidence>
<accession>B9WLQ7</accession>
<evidence type="ECO:0000256" key="7">
    <source>
        <dbReference type="ARBA" id="ARBA00039935"/>
    </source>
</evidence>
<evidence type="ECO:0000256" key="3">
    <source>
        <dbReference type="ARBA" id="ARBA00022946"/>
    </source>
</evidence>
<evidence type="ECO:0000256" key="2">
    <source>
        <dbReference type="ARBA" id="ARBA00008560"/>
    </source>
</evidence>
<comment type="similarity">
    <text evidence="2">Belongs to the bacterial ribosomal protein bL32 family.</text>
</comment>
<dbReference type="PANTHER" id="PTHR21026:SF2">
    <property type="entry name" value="LARGE RIBOSOMAL SUBUNIT PROTEIN BL32M"/>
    <property type="match status" value="1"/>
</dbReference>
<dbReference type="GO" id="GO:0006412">
    <property type="term" value="P:translation"/>
    <property type="evidence" value="ECO:0007669"/>
    <property type="project" value="InterPro"/>
</dbReference>
<organism evidence="10 11">
    <name type="scientific">Candida dubliniensis (strain CD36 / ATCC MYA-646 / CBS 7987 / NCPF 3949 / NRRL Y-17841)</name>
    <name type="common">Yeast</name>
    <dbReference type="NCBI Taxonomy" id="573826"/>
    <lineage>
        <taxon>Eukaryota</taxon>
        <taxon>Fungi</taxon>
        <taxon>Dikarya</taxon>
        <taxon>Ascomycota</taxon>
        <taxon>Saccharomycotina</taxon>
        <taxon>Pichiomycetes</taxon>
        <taxon>Debaryomycetaceae</taxon>
        <taxon>Candida/Lodderomyces clade</taxon>
        <taxon>Candida</taxon>
    </lineage>
</organism>
<dbReference type="InterPro" id="IPR011332">
    <property type="entry name" value="Ribosomal_zn-bd"/>
</dbReference>
<dbReference type="eggNOG" id="KOG4080">
    <property type="taxonomic scope" value="Eukaryota"/>
</dbReference>
<evidence type="ECO:0000313" key="11">
    <source>
        <dbReference type="Proteomes" id="UP000002605"/>
    </source>
</evidence>
<dbReference type="GO" id="GO:0003735">
    <property type="term" value="F:structural constituent of ribosome"/>
    <property type="evidence" value="ECO:0007669"/>
    <property type="project" value="InterPro"/>
</dbReference>
<dbReference type="OrthoDB" id="2014905at2759"/>
<dbReference type="PANTHER" id="PTHR21026">
    <property type="entry name" value="39S RIBOSOMAL PROTEIN L32, MITOCHONDRIAL"/>
    <property type="match status" value="1"/>
</dbReference>
<keyword evidence="6" id="KW-0687">Ribonucleoprotein</keyword>
<dbReference type="EMBL" id="FM992695">
    <property type="protein sequence ID" value="CAX40019.1"/>
    <property type="molecule type" value="Genomic_DNA"/>
</dbReference>
<feature type="region of interest" description="Disordered" evidence="8">
    <location>
        <begin position="183"/>
        <end position="208"/>
    </location>
</feature>
<dbReference type="KEGG" id="cdu:CD36_29940"/>
<proteinExistence type="inferred from homology"/>
<dbReference type="InterPro" id="IPR002677">
    <property type="entry name" value="Ribosomal_bL32"/>
</dbReference>
<evidence type="ECO:0000256" key="4">
    <source>
        <dbReference type="ARBA" id="ARBA00022980"/>
    </source>
</evidence>
<evidence type="ECO:0000256" key="8">
    <source>
        <dbReference type="SAM" id="MobiDB-lite"/>
    </source>
</evidence>
<gene>
    <name evidence="9" type="ordered locus">Cd36_29940</name>
    <name evidence="10" type="ORF">CD36_29940</name>
</gene>
<dbReference type="GeneID" id="8049675"/>
<protein>
    <recommendedName>
        <fullName evidence="7">Large ribosomal subunit protein bL32m</fullName>
    </recommendedName>
</protein>
<comment type="subcellular location">
    <subcellularLocation>
        <location evidence="1">Mitochondrion</location>
    </subcellularLocation>
</comment>
<name>B9WLQ7_CANDC</name>
<dbReference type="Pfam" id="PF01783">
    <property type="entry name" value="Ribosomal_L32p"/>
    <property type="match status" value="1"/>
</dbReference>
<dbReference type="HOGENOM" id="CLU_095763_0_0_1"/>
<dbReference type="NCBIfam" id="TIGR01031">
    <property type="entry name" value="rpmF_bact"/>
    <property type="match status" value="1"/>
</dbReference>
<dbReference type="SUPFAM" id="SSF57829">
    <property type="entry name" value="Zn-binding ribosomal proteins"/>
    <property type="match status" value="1"/>
</dbReference>
<feature type="compositionally biased region" description="Basic residues" evidence="8">
    <location>
        <begin position="191"/>
        <end position="202"/>
    </location>
</feature>
<sequence length="208" mass="23901">MMSLALRFGTVTSIQEALWGVFPRLPSITIRLGLQNRLGNQTTTDERLQELKEKIEESGGEAPFMIDNGTILKAVPKKKLSRARRRKKLYAPGNKQVHPINNIVRCSACGSVKRSHFMCMNCFAEIKTFLKSLKRKNGIIKDTVNPQSDLNPLDERVIYPGKFETEHERQLKAKEWVPKREKPMPYNSTQVRHHKVHPKKGKVMVELE</sequence>
<keyword evidence="11" id="KW-1185">Reference proteome</keyword>
<keyword evidence="3" id="KW-0809">Transit peptide</keyword>